<evidence type="ECO:0000259" key="9">
    <source>
        <dbReference type="Pfam" id="PF06429"/>
    </source>
</evidence>
<dbReference type="eggNOG" id="COG1256">
    <property type="taxonomic scope" value="Bacteria"/>
</dbReference>
<organism evidence="11 12">
    <name type="scientific">Clostridium cellulovorans (strain ATCC 35296 / DSM 3052 / OCM 3 / 743B)</name>
    <dbReference type="NCBI Taxonomy" id="573061"/>
    <lineage>
        <taxon>Bacteria</taxon>
        <taxon>Bacillati</taxon>
        <taxon>Bacillota</taxon>
        <taxon>Clostridia</taxon>
        <taxon>Eubacteriales</taxon>
        <taxon>Clostridiaceae</taxon>
        <taxon>Clostridium</taxon>
    </lineage>
</organism>
<dbReference type="PANTHER" id="PTHR30033:SF1">
    <property type="entry name" value="FLAGELLAR HOOK-ASSOCIATED PROTEIN 1"/>
    <property type="match status" value="1"/>
</dbReference>
<dbReference type="NCBIfam" id="TIGR02492">
    <property type="entry name" value="flgK_ends"/>
    <property type="match status" value="1"/>
</dbReference>
<dbReference type="InterPro" id="IPR001444">
    <property type="entry name" value="Flag_bb_rod_N"/>
</dbReference>
<name>D9SKE9_CLOC7</name>
<sequence>MPSILSTLNTANKGINAQQTAISTTSHNIANANTEGYSRQRVNLVTSRPFSSPSFNSAAGPGQIGTGVDVASIERIRNTFLDYQVRQEKSNLGNQTTRNQYLSNIESIMNEPTDTALSNAMDRFYSAWQEFANKPEDSNSRTVVAQNALSVSDMLNQTYFSLEKMQNDIHDNIRQNVLDVNNLLNSLDSINQQIIQVSVSGQSPNDLMDTRDLLLDQLSENMGITVDRTPDFNGNNILPTETNGIGDATLVKSVFNDQVKRYSYVSNIEDLGGSNYKITYYKYGDMTSNANADSFVVKMNDAEYKKLDQSRVIWANAQGAAIKNSTDTIKSTDVLNFSELRIFEPSSGDLAGLRTIQADVDQYKDKLNRFAKALAFSVNAVHTQSVDGTPSTNVENSIDFFVNNEDTSIDWEKNITAGNITVNKDIISDVMKINSGLKDGGNKDNRIALAIAMLKDVTIKAQDVTSTTDRVDFTSTMASLTNENSTITFKNVDGGMTLKSYHKDLVAKLGVQNKQAVDDVSTRTSLLNQLQSARDSVSGVSIDEEMTNLIQFQHAYVANAKVISTVDQLLDVLVNGLIK</sequence>
<dbReference type="InterPro" id="IPR002371">
    <property type="entry name" value="FlgK"/>
</dbReference>
<dbReference type="AlphaFoldDB" id="D9SKE9"/>
<reference evidence="11 12" key="1">
    <citation type="submission" date="2010-08" db="EMBL/GenBank/DDBJ databases">
        <title>Complete sequence of Clostridium cellulovorans 743B.</title>
        <authorList>
            <consortium name="US DOE Joint Genome Institute"/>
            <person name="Lucas S."/>
            <person name="Copeland A."/>
            <person name="Lapidus A."/>
            <person name="Cheng J.-F."/>
            <person name="Bruce D."/>
            <person name="Goodwin L."/>
            <person name="Pitluck S."/>
            <person name="Chertkov O."/>
            <person name="Detter J.C."/>
            <person name="Han C."/>
            <person name="Tapia R."/>
            <person name="Land M."/>
            <person name="Hauser L."/>
            <person name="Chang Y.-J."/>
            <person name="Jeffries C."/>
            <person name="Kyrpides N."/>
            <person name="Ivanova N."/>
            <person name="Mikhailova N."/>
            <person name="Hemme C.L."/>
            <person name="Woyke T."/>
        </authorList>
    </citation>
    <scope>NUCLEOTIDE SEQUENCE [LARGE SCALE GENOMIC DNA]</scope>
    <source>
        <strain evidence="12">ATCC 35296 / DSM 3052 / OCM 3 / 743B</strain>
    </source>
</reference>
<dbReference type="GO" id="GO:0005576">
    <property type="term" value="C:extracellular region"/>
    <property type="evidence" value="ECO:0007669"/>
    <property type="project" value="UniProtKB-SubCell"/>
</dbReference>
<feature type="domain" description="Flagellar basal-body/hook protein C-terminal" evidence="9">
    <location>
        <begin position="536"/>
        <end position="574"/>
    </location>
</feature>
<dbReference type="GO" id="GO:0044780">
    <property type="term" value="P:bacterial-type flagellum assembly"/>
    <property type="evidence" value="ECO:0007669"/>
    <property type="project" value="InterPro"/>
</dbReference>
<keyword evidence="11" id="KW-0969">Cilium</keyword>
<evidence type="ECO:0000259" key="8">
    <source>
        <dbReference type="Pfam" id="PF00460"/>
    </source>
</evidence>
<evidence type="ECO:0000256" key="7">
    <source>
        <dbReference type="RuleBase" id="RU362065"/>
    </source>
</evidence>
<evidence type="ECO:0000256" key="4">
    <source>
        <dbReference type="ARBA" id="ARBA00016244"/>
    </source>
</evidence>
<comment type="similarity">
    <text evidence="3 7">Belongs to the flagella basal body rod proteins family.</text>
</comment>
<dbReference type="PRINTS" id="PR01005">
    <property type="entry name" value="FLGHOOKAP1"/>
</dbReference>
<dbReference type="HOGENOM" id="CLU_012762_1_1_9"/>
<dbReference type="SUPFAM" id="SSF64518">
    <property type="entry name" value="Phase 1 flagellin"/>
    <property type="match status" value="1"/>
</dbReference>
<evidence type="ECO:0000256" key="6">
    <source>
        <dbReference type="ARBA" id="ARBA00023143"/>
    </source>
</evidence>
<dbReference type="InterPro" id="IPR053927">
    <property type="entry name" value="FlgK_helical"/>
</dbReference>
<keyword evidence="11" id="KW-0282">Flagellum</keyword>
<evidence type="ECO:0000313" key="12">
    <source>
        <dbReference type="Proteomes" id="UP000002730"/>
    </source>
</evidence>
<proteinExistence type="inferred from homology"/>
<keyword evidence="12" id="KW-1185">Reference proteome</keyword>
<evidence type="ECO:0000256" key="5">
    <source>
        <dbReference type="ARBA" id="ARBA00022525"/>
    </source>
</evidence>
<feature type="domain" description="Flagellar hook-associated protein FlgK helical" evidence="10">
    <location>
        <begin position="102"/>
        <end position="231"/>
    </location>
</feature>
<dbReference type="OrthoDB" id="9802553at2"/>
<feature type="domain" description="Flagellar basal body rod protein N-terminal" evidence="8">
    <location>
        <begin position="8"/>
        <end position="37"/>
    </location>
</feature>
<comment type="subcellular location">
    <subcellularLocation>
        <location evidence="1 7">Bacterial flagellum</location>
    </subcellularLocation>
    <subcellularLocation>
        <location evidence="2 7">Secreted</location>
    </subcellularLocation>
</comment>
<dbReference type="Pfam" id="PF00460">
    <property type="entry name" value="Flg_bb_rod"/>
    <property type="match status" value="1"/>
</dbReference>
<dbReference type="InterPro" id="IPR010930">
    <property type="entry name" value="Flg_bb/hook_C_dom"/>
</dbReference>
<evidence type="ECO:0000313" key="11">
    <source>
        <dbReference type="EMBL" id="ADL51445.1"/>
    </source>
</evidence>
<dbReference type="PANTHER" id="PTHR30033">
    <property type="entry name" value="FLAGELLAR HOOK-ASSOCIATED PROTEIN 1"/>
    <property type="match status" value="1"/>
</dbReference>
<evidence type="ECO:0000256" key="1">
    <source>
        <dbReference type="ARBA" id="ARBA00004365"/>
    </source>
</evidence>
<evidence type="ECO:0000259" key="10">
    <source>
        <dbReference type="Pfam" id="PF22638"/>
    </source>
</evidence>
<dbReference type="GO" id="GO:0009424">
    <property type="term" value="C:bacterial-type flagellum hook"/>
    <property type="evidence" value="ECO:0007669"/>
    <property type="project" value="UniProtKB-UniRule"/>
</dbReference>
<dbReference type="Pfam" id="PF06429">
    <property type="entry name" value="Flg_bbr_C"/>
    <property type="match status" value="1"/>
</dbReference>
<evidence type="ECO:0000256" key="2">
    <source>
        <dbReference type="ARBA" id="ARBA00004613"/>
    </source>
</evidence>
<keyword evidence="5 7" id="KW-0964">Secreted</keyword>
<dbReference type="RefSeq" id="WP_010077343.1">
    <property type="nucleotide sequence ID" value="NC_014393.1"/>
</dbReference>
<gene>
    <name evidence="7" type="primary">flgK</name>
    <name evidence="11" type="ordered locus">Clocel_1701</name>
</gene>
<dbReference type="GO" id="GO:0005198">
    <property type="term" value="F:structural molecule activity"/>
    <property type="evidence" value="ECO:0007669"/>
    <property type="project" value="UniProtKB-UniRule"/>
</dbReference>
<keyword evidence="11" id="KW-0966">Cell projection</keyword>
<dbReference type="EMBL" id="CP002160">
    <property type="protein sequence ID" value="ADL51445.1"/>
    <property type="molecule type" value="Genomic_DNA"/>
</dbReference>
<dbReference type="Pfam" id="PF22638">
    <property type="entry name" value="FlgK_D1"/>
    <property type="match status" value="1"/>
</dbReference>
<dbReference type="Proteomes" id="UP000002730">
    <property type="component" value="Chromosome"/>
</dbReference>
<dbReference type="KEGG" id="ccb:Clocel_1701"/>
<protein>
    <recommendedName>
        <fullName evidence="4 7">Flagellar hook-associated protein 1</fullName>
        <shortName evidence="7">HAP1</shortName>
    </recommendedName>
</protein>
<evidence type="ECO:0000256" key="3">
    <source>
        <dbReference type="ARBA" id="ARBA00009677"/>
    </source>
</evidence>
<keyword evidence="6 7" id="KW-0975">Bacterial flagellum</keyword>
<accession>D9SKE9</accession>
<dbReference type="STRING" id="573061.Clocel_1701"/>